<keyword evidence="2" id="KW-0472">Membrane</keyword>
<feature type="compositionally biased region" description="Basic and acidic residues" evidence="1">
    <location>
        <begin position="179"/>
        <end position="188"/>
    </location>
</feature>
<dbReference type="Proteomes" id="UP000011185">
    <property type="component" value="Unassembled WGS sequence"/>
</dbReference>
<name>L7JXE4_TRAHO</name>
<gene>
    <name evidence="3" type="ORF">THOM_1368</name>
</gene>
<dbReference type="OrthoDB" id="10565433at2759"/>
<keyword evidence="2" id="KW-1133">Transmembrane helix</keyword>
<feature type="transmembrane region" description="Helical" evidence="2">
    <location>
        <begin position="46"/>
        <end position="66"/>
    </location>
</feature>
<feature type="transmembrane region" description="Helical" evidence="2">
    <location>
        <begin position="73"/>
        <end position="92"/>
    </location>
</feature>
<dbReference type="InParanoid" id="L7JXE4"/>
<evidence type="ECO:0000256" key="2">
    <source>
        <dbReference type="SAM" id="Phobius"/>
    </source>
</evidence>
<organism evidence="3 4">
    <name type="scientific">Trachipleistophora hominis</name>
    <name type="common">Microsporidian parasite</name>
    <dbReference type="NCBI Taxonomy" id="72359"/>
    <lineage>
        <taxon>Eukaryota</taxon>
        <taxon>Fungi</taxon>
        <taxon>Fungi incertae sedis</taxon>
        <taxon>Microsporidia</taxon>
        <taxon>Pleistophoridae</taxon>
        <taxon>Trachipleistophora</taxon>
    </lineage>
</organism>
<evidence type="ECO:0000313" key="4">
    <source>
        <dbReference type="Proteomes" id="UP000011185"/>
    </source>
</evidence>
<feature type="compositionally biased region" description="Acidic residues" evidence="1">
    <location>
        <begin position="156"/>
        <end position="176"/>
    </location>
</feature>
<feature type="transmembrane region" description="Helical" evidence="2">
    <location>
        <begin position="12"/>
        <end position="34"/>
    </location>
</feature>
<reference evidence="3 4" key="1">
    <citation type="journal article" date="2012" name="PLoS Pathog.">
        <title>The genome of the obligate intracellular parasite Trachipleistophora hominis: new insights into microsporidian genome dynamics and reductive evolution.</title>
        <authorList>
            <person name="Heinz E."/>
            <person name="Williams T.A."/>
            <person name="Nakjang S."/>
            <person name="Noel C.J."/>
            <person name="Swan D.C."/>
            <person name="Goldberg A.V."/>
            <person name="Harris S.R."/>
            <person name="Weinmaier T."/>
            <person name="Markert S."/>
            <person name="Becher D."/>
            <person name="Bernhardt J."/>
            <person name="Dagan T."/>
            <person name="Hacker C."/>
            <person name="Lucocq J.M."/>
            <person name="Schweder T."/>
            <person name="Rattei T."/>
            <person name="Hall N."/>
            <person name="Hirt R.P."/>
            <person name="Embley T.M."/>
        </authorList>
    </citation>
    <scope>NUCLEOTIDE SEQUENCE [LARGE SCALE GENOMIC DNA]</scope>
</reference>
<sequence length="289" mass="31790">MSDDGDTKKTSRLVGYIALGLSVVLYLGLVAITYFVMADTFIFHAWWWSLGTGVGIVAIIAVIFLLKGLIGMIVNTLLFIVVLLLIFAQYWFRSERVLVLGSIDDAAENFGASDADALGTELLKDHPRRIFVFIGKMAAGGGAGAKSKQGSKTTEEGEEEPNASEPEGQGEPEAPEPESQPKKQGKTEITEEAVKKALESETKKASEAKEKVHVVQLADNLKYEPGKKESAKNIVKAFKKFSFARHLDQGVLRFEDDVEYGKAFEEGEGTKEGMNVKDFSEKYKKKDKK</sequence>
<dbReference type="OMA" id="YWFRTER"/>
<evidence type="ECO:0000256" key="1">
    <source>
        <dbReference type="SAM" id="MobiDB-lite"/>
    </source>
</evidence>
<evidence type="ECO:0000313" key="3">
    <source>
        <dbReference type="EMBL" id="ELQ75696.1"/>
    </source>
</evidence>
<dbReference type="HOGENOM" id="CLU_1016349_0_0_1"/>
<keyword evidence="2" id="KW-0812">Transmembrane</keyword>
<accession>L7JXE4</accession>
<dbReference type="VEuPathDB" id="MicrosporidiaDB:THOM_1368"/>
<proteinExistence type="predicted"/>
<dbReference type="AlphaFoldDB" id="L7JXE4"/>
<feature type="region of interest" description="Disordered" evidence="1">
    <location>
        <begin position="140"/>
        <end position="188"/>
    </location>
</feature>
<dbReference type="EMBL" id="JH993935">
    <property type="protein sequence ID" value="ELQ75696.1"/>
    <property type="molecule type" value="Genomic_DNA"/>
</dbReference>
<protein>
    <submittedName>
        <fullName evidence="3">Uncharacterized protein</fullName>
    </submittedName>
</protein>
<keyword evidence="4" id="KW-1185">Reference proteome</keyword>